<evidence type="ECO:0000313" key="1">
    <source>
        <dbReference type="EMBL" id="KFO53310.1"/>
    </source>
</evidence>
<accession>A0A091EUF1</accession>
<name>A0A091EUF1_CORBR</name>
<protein>
    <submittedName>
        <fullName evidence="1">Uncharacterized protein</fullName>
    </submittedName>
</protein>
<feature type="non-terminal residue" evidence="1">
    <location>
        <position position="186"/>
    </location>
</feature>
<reference evidence="1 2" key="1">
    <citation type="submission" date="2014-04" db="EMBL/GenBank/DDBJ databases">
        <title>Genome evolution of avian class.</title>
        <authorList>
            <person name="Zhang G."/>
            <person name="Li C."/>
        </authorList>
    </citation>
    <scope>NUCLEOTIDE SEQUENCE [LARGE SCALE GENOMIC DNA]</scope>
    <source>
        <strain evidence="1">BGI_N302</strain>
    </source>
</reference>
<evidence type="ECO:0000313" key="2">
    <source>
        <dbReference type="Proteomes" id="UP000052976"/>
    </source>
</evidence>
<dbReference type="AlphaFoldDB" id="A0A091EUF1"/>
<organism evidence="1 2">
    <name type="scientific">Corvus brachyrhynchos</name>
    <name type="common">American crow</name>
    <dbReference type="NCBI Taxonomy" id="85066"/>
    <lineage>
        <taxon>Eukaryota</taxon>
        <taxon>Metazoa</taxon>
        <taxon>Chordata</taxon>
        <taxon>Craniata</taxon>
        <taxon>Vertebrata</taxon>
        <taxon>Euteleostomi</taxon>
        <taxon>Archelosauria</taxon>
        <taxon>Archosauria</taxon>
        <taxon>Dinosauria</taxon>
        <taxon>Saurischia</taxon>
        <taxon>Theropoda</taxon>
        <taxon>Coelurosauria</taxon>
        <taxon>Aves</taxon>
        <taxon>Neognathae</taxon>
        <taxon>Neoaves</taxon>
        <taxon>Telluraves</taxon>
        <taxon>Australaves</taxon>
        <taxon>Passeriformes</taxon>
        <taxon>Corvoidea</taxon>
        <taxon>Corvidae</taxon>
        <taxon>Corvus</taxon>
    </lineage>
</organism>
<keyword evidence="2" id="KW-1185">Reference proteome</keyword>
<gene>
    <name evidence="1" type="ORF">N302_00383</name>
</gene>
<feature type="non-terminal residue" evidence="1">
    <location>
        <position position="1"/>
    </location>
</feature>
<proteinExistence type="predicted"/>
<dbReference type="Proteomes" id="UP000052976">
    <property type="component" value="Unassembled WGS sequence"/>
</dbReference>
<sequence length="186" mass="20625">KVIGVTFCFRKLHLIHAFPRVPVEKRFPSEHGRELFGHPDEELLDGRVIANKSGCHPQPSWRDVTHGHFDIVRDPLHKVGAVLGLDRQQLLIHFLGGHSAPEDAGDGEVAPAAGVAGCHHIPSIKHLLGELWHRQCPVLLAAPSCQRGKAWHEEVQARKGHHVDSQLPQIRVQLARETQRGGDTAH</sequence>
<dbReference type="EMBL" id="KK717962">
    <property type="protein sequence ID" value="KFO53310.1"/>
    <property type="molecule type" value="Genomic_DNA"/>
</dbReference>